<dbReference type="Pfam" id="PF00239">
    <property type="entry name" value="Resolvase"/>
    <property type="match status" value="1"/>
</dbReference>
<evidence type="ECO:0000256" key="4">
    <source>
        <dbReference type="ARBA" id="ARBA00023172"/>
    </source>
</evidence>
<comment type="similarity">
    <text evidence="1">Belongs to the site-specific recombinase resolvase family.</text>
</comment>
<proteinExistence type="inferred from homology"/>
<dbReference type="InterPro" id="IPR006119">
    <property type="entry name" value="Resolv_N"/>
</dbReference>
<keyword evidence="2" id="KW-0229">DNA integration</keyword>
<reference evidence="8" key="1">
    <citation type="submission" date="2023-07" db="EMBL/GenBank/DDBJ databases">
        <title>Sorghum-associated microbial communities from plants grown in Nebraska, USA.</title>
        <authorList>
            <person name="Schachtman D."/>
        </authorList>
    </citation>
    <scope>NUCLEOTIDE SEQUENCE</scope>
    <source>
        <strain evidence="8">BE80</strain>
    </source>
</reference>
<dbReference type="InterPro" id="IPR006118">
    <property type="entry name" value="Recombinase_CS"/>
</dbReference>
<organism evidence="8 9">
    <name type="scientific">Paenibacillus amylolyticus</name>
    <dbReference type="NCBI Taxonomy" id="1451"/>
    <lineage>
        <taxon>Bacteria</taxon>
        <taxon>Bacillati</taxon>
        <taxon>Bacillota</taxon>
        <taxon>Bacilli</taxon>
        <taxon>Bacillales</taxon>
        <taxon>Paenibacillaceae</taxon>
        <taxon>Paenibacillus</taxon>
    </lineage>
</organism>
<dbReference type="PROSITE" id="PS00397">
    <property type="entry name" value="RECOMBINASES_1"/>
    <property type="match status" value="1"/>
</dbReference>
<name>A0AAP5H2D3_PAEAM</name>
<dbReference type="RefSeq" id="WP_310141847.1">
    <property type="nucleotide sequence ID" value="NZ_JAVDTR010000009.1"/>
</dbReference>
<evidence type="ECO:0000313" key="9">
    <source>
        <dbReference type="Proteomes" id="UP001254832"/>
    </source>
</evidence>
<protein>
    <submittedName>
        <fullName evidence="8">DNA invertase Pin-like site-specific DNA recombinase</fullName>
    </submittedName>
</protein>
<evidence type="ECO:0000256" key="3">
    <source>
        <dbReference type="ARBA" id="ARBA00023125"/>
    </source>
</evidence>
<dbReference type="GO" id="GO:0000150">
    <property type="term" value="F:DNA strand exchange activity"/>
    <property type="evidence" value="ECO:0007669"/>
    <property type="project" value="InterPro"/>
</dbReference>
<evidence type="ECO:0000259" key="7">
    <source>
        <dbReference type="PROSITE" id="PS51736"/>
    </source>
</evidence>
<sequence length="203" mass="23693">MGEIRHHGYIRVSTKDQNEARQLEAMKDLGISERDFYIDKQSGKNFDRPNYQVMKNAIRKDDILFVKELDRLGRNAQEIKKEWEDITQNIGAHIVVLDMPILDTRQYKNGLEKVISSIVLELLSYMAEREREKINGRQAEGIAAAKNNNVVFGRPKQAINEEFKQAYTEWKQGGITAVEAMRRAEMKPNSWYRRVKEYEQSLA</sequence>
<evidence type="ECO:0000313" key="8">
    <source>
        <dbReference type="EMBL" id="MDR6725033.1"/>
    </source>
</evidence>
<keyword evidence="3" id="KW-0238">DNA-binding</keyword>
<dbReference type="GO" id="GO:0003677">
    <property type="term" value="F:DNA binding"/>
    <property type="evidence" value="ECO:0007669"/>
    <property type="project" value="UniProtKB-KW"/>
</dbReference>
<evidence type="ECO:0000256" key="1">
    <source>
        <dbReference type="ARBA" id="ARBA00009913"/>
    </source>
</evidence>
<dbReference type="Gene3D" id="3.40.50.1390">
    <property type="entry name" value="Resolvase, N-terminal catalytic domain"/>
    <property type="match status" value="1"/>
</dbReference>
<feature type="active site" description="O-(5'-phospho-DNA)-serine intermediate" evidence="5 6">
    <location>
        <position position="13"/>
    </location>
</feature>
<dbReference type="CDD" id="cd03768">
    <property type="entry name" value="SR_ResInv"/>
    <property type="match status" value="1"/>
</dbReference>
<dbReference type="PANTHER" id="PTHR30461:SF26">
    <property type="entry name" value="RESOLVASE HOMOLOG YNEB"/>
    <property type="match status" value="1"/>
</dbReference>
<dbReference type="EMBL" id="JAVDTR010000009">
    <property type="protein sequence ID" value="MDR6725033.1"/>
    <property type="molecule type" value="Genomic_DNA"/>
</dbReference>
<dbReference type="PANTHER" id="PTHR30461">
    <property type="entry name" value="DNA-INVERTASE FROM LAMBDOID PROPHAGE"/>
    <property type="match status" value="1"/>
</dbReference>
<dbReference type="PROSITE" id="PS51736">
    <property type="entry name" value="RECOMBINASES_3"/>
    <property type="match status" value="1"/>
</dbReference>
<accession>A0AAP5H2D3</accession>
<dbReference type="AlphaFoldDB" id="A0AAP5H2D3"/>
<comment type="caution">
    <text evidence="8">The sequence shown here is derived from an EMBL/GenBank/DDBJ whole genome shotgun (WGS) entry which is preliminary data.</text>
</comment>
<evidence type="ECO:0000256" key="6">
    <source>
        <dbReference type="PROSITE-ProRule" id="PRU10137"/>
    </source>
</evidence>
<evidence type="ECO:0000256" key="5">
    <source>
        <dbReference type="PIRSR" id="PIRSR606118-50"/>
    </source>
</evidence>
<evidence type="ECO:0000256" key="2">
    <source>
        <dbReference type="ARBA" id="ARBA00022908"/>
    </source>
</evidence>
<dbReference type="GO" id="GO:0015074">
    <property type="term" value="P:DNA integration"/>
    <property type="evidence" value="ECO:0007669"/>
    <property type="project" value="UniProtKB-KW"/>
</dbReference>
<dbReference type="InterPro" id="IPR050639">
    <property type="entry name" value="SSR_resolvase"/>
</dbReference>
<dbReference type="Proteomes" id="UP001254832">
    <property type="component" value="Unassembled WGS sequence"/>
</dbReference>
<dbReference type="InterPro" id="IPR036162">
    <property type="entry name" value="Resolvase-like_N_sf"/>
</dbReference>
<dbReference type="SUPFAM" id="SSF53041">
    <property type="entry name" value="Resolvase-like"/>
    <property type="match status" value="1"/>
</dbReference>
<keyword evidence="4" id="KW-0233">DNA recombination</keyword>
<dbReference type="SMART" id="SM00857">
    <property type="entry name" value="Resolvase"/>
    <property type="match status" value="1"/>
</dbReference>
<feature type="domain" description="Resolvase/invertase-type recombinase catalytic" evidence="7">
    <location>
        <begin position="5"/>
        <end position="149"/>
    </location>
</feature>
<gene>
    <name evidence="8" type="ORF">J2W91_003519</name>
</gene>